<evidence type="ECO:0000313" key="4">
    <source>
        <dbReference type="Proteomes" id="UP000548978"/>
    </source>
</evidence>
<feature type="signal peptide" evidence="2">
    <location>
        <begin position="1"/>
        <end position="17"/>
    </location>
</feature>
<evidence type="ECO:0000256" key="1">
    <source>
        <dbReference type="SAM" id="MobiDB-lite"/>
    </source>
</evidence>
<name>A0A7W9A5A1_9CAUL</name>
<dbReference type="AlphaFoldDB" id="A0A7W9A5A1"/>
<dbReference type="RefSeq" id="WP_123285795.1">
    <property type="nucleotide sequence ID" value="NZ_JACIJB010000011.1"/>
</dbReference>
<keyword evidence="4" id="KW-1185">Reference proteome</keyword>
<gene>
    <name evidence="3" type="ORF">FHS65_002216</name>
</gene>
<reference evidence="3 4" key="1">
    <citation type="submission" date="2020-08" db="EMBL/GenBank/DDBJ databases">
        <title>Genomic Encyclopedia of Type Strains, Phase IV (KMG-IV): sequencing the most valuable type-strain genomes for metagenomic binning, comparative biology and taxonomic classification.</title>
        <authorList>
            <person name="Goeker M."/>
        </authorList>
    </citation>
    <scope>NUCLEOTIDE SEQUENCE [LARGE SCALE GENOMIC DNA]</scope>
    <source>
        <strain evidence="3 4">DSM 24448</strain>
    </source>
</reference>
<organism evidence="3 4">
    <name type="scientific">Brevundimonas halotolerans</name>
    <dbReference type="NCBI Taxonomy" id="69670"/>
    <lineage>
        <taxon>Bacteria</taxon>
        <taxon>Pseudomonadati</taxon>
        <taxon>Pseudomonadota</taxon>
        <taxon>Alphaproteobacteria</taxon>
        <taxon>Caulobacterales</taxon>
        <taxon>Caulobacteraceae</taxon>
        <taxon>Brevundimonas</taxon>
    </lineage>
</organism>
<proteinExistence type="predicted"/>
<feature type="chain" id="PRO_5031122493" description="Aspartate-semialdehyde dehydrogenase" evidence="2">
    <location>
        <begin position="18"/>
        <end position="196"/>
    </location>
</feature>
<dbReference type="PROSITE" id="PS51257">
    <property type="entry name" value="PROKAR_LIPOPROTEIN"/>
    <property type="match status" value="1"/>
</dbReference>
<accession>A0A7W9A5A1</accession>
<protein>
    <recommendedName>
        <fullName evidence="5">Aspartate-semialdehyde dehydrogenase</fullName>
    </recommendedName>
</protein>
<evidence type="ECO:0000256" key="2">
    <source>
        <dbReference type="SAM" id="SignalP"/>
    </source>
</evidence>
<dbReference type="Proteomes" id="UP000548978">
    <property type="component" value="Unassembled WGS sequence"/>
</dbReference>
<comment type="caution">
    <text evidence="3">The sequence shown here is derived from an EMBL/GenBank/DDBJ whole genome shotgun (WGS) entry which is preliminary data.</text>
</comment>
<keyword evidence="2" id="KW-0732">Signal</keyword>
<sequence length="196" mass="19954">MTLARTALTLAALLALGACDSMTGAPSPAPATEPEATPSGQDAAEAAQGGLALEGEGLRAFTAQGSARALPFGMSQDMVLNAVSTLLGTETPQVTTNSECGAGPTQFAEYPNGLQLAFQDDKFAGWFLDEASLTTADGVGVGSSRTDLQSARVVEMIPDSTLGTEFSSGDLGGMLSSEGPDAMVETLYAGLTCFFR</sequence>
<evidence type="ECO:0000313" key="3">
    <source>
        <dbReference type="EMBL" id="MBB5661453.1"/>
    </source>
</evidence>
<dbReference type="EMBL" id="JACIJB010000011">
    <property type="protein sequence ID" value="MBB5661453.1"/>
    <property type="molecule type" value="Genomic_DNA"/>
</dbReference>
<feature type="compositionally biased region" description="Low complexity" evidence="1">
    <location>
        <begin position="30"/>
        <end position="46"/>
    </location>
</feature>
<evidence type="ECO:0008006" key="5">
    <source>
        <dbReference type="Google" id="ProtNLM"/>
    </source>
</evidence>
<feature type="region of interest" description="Disordered" evidence="1">
    <location>
        <begin position="24"/>
        <end position="46"/>
    </location>
</feature>
<dbReference type="OrthoDB" id="878483at2"/>